<dbReference type="RefSeq" id="WP_149820962.1">
    <property type="nucleotide sequence ID" value="NZ_VUOA01000036.1"/>
</dbReference>
<organism evidence="1 2">
    <name type="scientific">Salinarimonas soli</name>
    <dbReference type="NCBI Taxonomy" id="1638099"/>
    <lineage>
        <taxon>Bacteria</taxon>
        <taxon>Pseudomonadati</taxon>
        <taxon>Pseudomonadota</taxon>
        <taxon>Alphaproteobacteria</taxon>
        <taxon>Hyphomicrobiales</taxon>
        <taxon>Salinarimonadaceae</taxon>
        <taxon>Salinarimonas</taxon>
    </lineage>
</organism>
<reference evidence="1 2" key="2">
    <citation type="submission" date="2019-09" db="EMBL/GenBank/DDBJ databases">
        <authorList>
            <person name="Jin C."/>
        </authorList>
    </citation>
    <scope>NUCLEOTIDE SEQUENCE [LARGE SCALE GENOMIC DNA]</scope>
    <source>
        <strain evidence="1 2">BN140002</strain>
    </source>
</reference>
<evidence type="ECO:0000313" key="2">
    <source>
        <dbReference type="Proteomes" id="UP000323142"/>
    </source>
</evidence>
<dbReference type="EMBL" id="VUOA01000036">
    <property type="protein sequence ID" value="KAA2235355.1"/>
    <property type="molecule type" value="Genomic_DNA"/>
</dbReference>
<comment type="caution">
    <text evidence="1">The sequence shown here is derived from an EMBL/GenBank/DDBJ whole genome shotgun (WGS) entry which is preliminary data.</text>
</comment>
<dbReference type="Proteomes" id="UP000323142">
    <property type="component" value="Unassembled WGS sequence"/>
</dbReference>
<evidence type="ECO:0000313" key="1">
    <source>
        <dbReference type="EMBL" id="KAA2235355.1"/>
    </source>
</evidence>
<protein>
    <submittedName>
        <fullName evidence="1">Uncharacterized protein</fullName>
    </submittedName>
</protein>
<accession>A0A5B2V9V0</accession>
<gene>
    <name evidence="1" type="ORF">F0L46_20295</name>
</gene>
<keyword evidence="2" id="KW-1185">Reference proteome</keyword>
<reference evidence="1 2" key="1">
    <citation type="submission" date="2019-09" db="EMBL/GenBank/DDBJ databases">
        <title>Salinarimonas rosea gen. nov., sp. nov., a new member of the a-2 subgroup of the Proteobacteria.</title>
        <authorList>
            <person name="Liu J."/>
        </authorList>
    </citation>
    <scope>NUCLEOTIDE SEQUENCE [LARGE SCALE GENOMIC DNA]</scope>
    <source>
        <strain evidence="1 2">BN140002</strain>
    </source>
</reference>
<proteinExistence type="predicted"/>
<name>A0A5B2V9V0_9HYPH</name>
<dbReference type="AlphaFoldDB" id="A0A5B2V9V0"/>
<sequence length="72" mass="7164">MEGRPSLVSTTLKVSLAVVGVSVLAANWLSGGIDRGGASRLAASVAEPATTGALRDGFSGVRLDPCAAARKP</sequence>